<dbReference type="InterPro" id="IPR011004">
    <property type="entry name" value="Trimer_LpxA-like_sf"/>
</dbReference>
<evidence type="ECO:0000313" key="2">
    <source>
        <dbReference type="Proteomes" id="UP001500185"/>
    </source>
</evidence>
<organism evidence="1 2">
    <name type="scientific">Psychroflexus lacisalsi</name>
    <dbReference type="NCBI Taxonomy" id="503928"/>
    <lineage>
        <taxon>Bacteria</taxon>
        <taxon>Pseudomonadati</taxon>
        <taxon>Bacteroidota</taxon>
        <taxon>Flavobacteriia</taxon>
        <taxon>Flavobacteriales</taxon>
        <taxon>Flavobacteriaceae</taxon>
        <taxon>Psychroflexus</taxon>
    </lineage>
</organism>
<protein>
    <submittedName>
        <fullName evidence="1">Serine O-acetyltransferase</fullName>
    </submittedName>
</protein>
<reference evidence="2" key="1">
    <citation type="journal article" date="2019" name="Int. J. Syst. Evol. Microbiol.">
        <title>The Global Catalogue of Microorganisms (GCM) 10K type strain sequencing project: providing services to taxonomists for standard genome sequencing and annotation.</title>
        <authorList>
            <consortium name="The Broad Institute Genomics Platform"/>
            <consortium name="The Broad Institute Genome Sequencing Center for Infectious Disease"/>
            <person name="Wu L."/>
            <person name="Ma J."/>
        </authorList>
    </citation>
    <scope>NUCLEOTIDE SEQUENCE [LARGE SCALE GENOMIC DNA]</scope>
    <source>
        <strain evidence="2">JCM 16231</strain>
    </source>
</reference>
<dbReference type="SUPFAM" id="SSF51161">
    <property type="entry name" value="Trimeric LpxA-like enzymes"/>
    <property type="match status" value="1"/>
</dbReference>
<dbReference type="PANTHER" id="PTHR42811">
    <property type="entry name" value="SERINE ACETYLTRANSFERASE"/>
    <property type="match status" value="1"/>
</dbReference>
<comment type="caution">
    <text evidence="1">The sequence shown here is derived from an EMBL/GenBank/DDBJ whole genome shotgun (WGS) entry which is preliminary data.</text>
</comment>
<gene>
    <name evidence="1" type="ORF">GCM10009433_26450</name>
</gene>
<proteinExistence type="predicted"/>
<dbReference type="Proteomes" id="UP001500185">
    <property type="component" value="Unassembled WGS sequence"/>
</dbReference>
<dbReference type="Gene3D" id="2.160.10.10">
    <property type="entry name" value="Hexapeptide repeat proteins"/>
    <property type="match status" value="1"/>
</dbReference>
<sequence>MFKSYYKFIRILFSPFFYLLQIISNCDIHHKAEIQGGINIHHPSAGIVISGKAKIGEMLTLTGGNIIGVKNGSKGIIIGNNCNIGANACIIGPLQLGNNIKIAAMACVVKSFYNDNLSLIGVPAKIN</sequence>
<evidence type="ECO:0000313" key="1">
    <source>
        <dbReference type="EMBL" id="GAA0764256.1"/>
    </source>
</evidence>
<accession>A0ABP3VSD3</accession>
<name>A0ABP3VSD3_9FLAO</name>
<dbReference type="EMBL" id="BAAAGG010000022">
    <property type="protein sequence ID" value="GAA0764256.1"/>
    <property type="molecule type" value="Genomic_DNA"/>
</dbReference>
<keyword evidence="2" id="KW-1185">Reference proteome</keyword>